<dbReference type="RefSeq" id="WP_252767522.1">
    <property type="nucleotide sequence ID" value="NZ_CP097120.1"/>
</dbReference>
<evidence type="ECO:0000313" key="2">
    <source>
        <dbReference type="Proteomes" id="UP001055911"/>
    </source>
</evidence>
<evidence type="ECO:0000313" key="1">
    <source>
        <dbReference type="EMBL" id="USS89976.1"/>
    </source>
</evidence>
<dbReference type="AlphaFoldDB" id="A0A9Q9E199"/>
<keyword evidence="2" id="KW-1185">Reference proteome</keyword>
<keyword evidence="1" id="KW-0614">Plasmid</keyword>
<name>A0A9Q9E199_9LACO</name>
<dbReference type="EMBL" id="CP097120">
    <property type="protein sequence ID" value="USS89976.1"/>
    <property type="molecule type" value="Genomic_DNA"/>
</dbReference>
<organism evidence="1 2">
    <name type="scientific">Fructilactobacillus cliffordii</name>
    <dbReference type="NCBI Taxonomy" id="2940299"/>
    <lineage>
        <taxon>Bacteria</taxon>
        <taxon>Bacillati</taxon>
        <taxon>Bacillota</taxon>
        <taxon>Bacilli</taxon>
        <taxon>Lactobacillales</taxon>
        <taxon>Lactobacillaceae</taxon>
        <taxon>Fructilactobacillus</taxon>
    </lineage>
</organism>
<geneLocation type="plasmid" evidence="1 2">
    <name>p1unnamed</name>
</geneLocation>
<sequence>MNPKLNVRLNATNLNRFSEIKDKLIHENILDNGSNNEIINFIIKAFYQLFVLNVEDDFYKQETKYLTTKSNFYLPKENKKLDYIDENIEVILYILLGLNEATNAGTIDPDSTFKSIFRNGNDFNALFQKAQNSIARDKKIKSIEKHRDM</sequence>
<accession>A0A9Q9E199</accession>
<proteinExistence type="predicted"/>
<gene>
    <name evidence="1" type="ORF">M3M40_07250</name>
</gene>
<protein>
    <submittedName>
        <fullName evidence="1">Uncharacterized protein</fullName>
    </submittedName>
</protein>
<dbReference type="Proteomes" id="UP001055911">
    <property type="component" value="Plasmid p1unnamed"/>
</dbReference>
<reference evidence="1" key="1">
    <citation type="submission" date="2022-05" db="EMBL/GenBank/DDBJ databases">
        <authorList>
            <person name="Oliphant S.A."/>
            <person name="Watson-Haigh N.S."/>
            <person name="Sumby K.M."/>
            <person name="Gardner J.M."/>
            <person name="Jiranek V."/>
        </authorList>
    </citation>
    <scope>NUCLEOTIDE SEQUENCE</scope>
    <source>
        <strain evidence="1">KI4_B1</strain>
        <plasmid evidence="1">p1unnamed</plasmid>
    </source>
</reference>